<dbReference type="Gramene" id="PHT80334">
    <property type="protein sequence ID" value="PHT80334"/>
    <property type="gene ID" value="T459_18386"/>
</dbReference>
<keyword evidence="3" id="KW-1185">Reference proteome</keyword>
<dbReference type="PANTHER" id="PTHR14000:SF21">
    <property type="entry name" value="MYB-LIKE DOMAIN-CONTAINING PROTEIN"/>
    <property type="match status" value="1"/>
</dbReference>
<name>A0A2G2ZEE6_CAPAN</name>
<dbReference type="STRING" id="4072.A0A2G2ZEE6"/>
<comment type="caution">
    <text evidence="2">The sequence shown here is derived from an EMBL/GenBank/DDBJ whole genome shotgun (WGS) entry which is preliminary data.</text>
</comment>
<evidence type="ECO:0000313" key="3">
    <source>
        <dbReference type="Proteomes" id="UP000222542"/>
    </source>
</evidence>
<feature type="compositionally biased region" description="Polar residues" evidence="1">
    <location>
        <begin position="12"/>
        <end position="22"/>
    </location>
</feature>
<feature type="compositionally biased region" description="Gly residues" evidence="1">
    <location>
        <begin position="1"/>
        <end position="11"/>
    </location>
</feature>
<dbReference type="Proteomes" id="UP000222542">
    <property type="component" value="Unassembled WGS sequence"/>
</dbReference>
<evidence type="ECO:0000313" key="2">
    <source>
        <dbReference type="EMBL" id="PHT80334.1"/>
    </source>
</evidence>
<protein>
    <recommendedName>
        <fullName evidence="4">Myb-like domain-containing protein</fullName>
    </recommendedName>
</protein>
<dbReference type="InterPro" id="IPR022228">
    <property type="entry name" value="DUF3755"/>
</dbReference>
<dbReference type="OMA" id="FASFQIH"/>
<sequence length="237" mass="26446">MAAGNNNGGERGTSNENASTSKGAAVPDKLVIGQTKAALQNNNHIADEWTPEEQSALEELLDKYATENEMHRYAQIAMQLKDKGLRDVILRCIWMSKKGKQRNDHISRKNKDKKEKLTDSLPKLTHVANRTNGPTYARAVMPMDKDGRINYQVIGGPIGQLLQQNAQTLDQISANLDNLKIQENFDLLIQARNNLLKVVNNLNDEPEMHSMPPLPLKLNEELVNSILSCPPSFPDKS</sequence>
<organism evidence="2 3">
    <name type="scientific">Capsicum annuum</name>
    <name type="common">Capsicum pepper</name>
    <dbReference type="NCBI Taxonomy" id="4072"/>
    <lineage>
        <taxon>Eukaryota</taxon>
        <taxon>Viridiplantae</taxon>
        <taxon>Streptophyta</taxon>
        <taxon>Embryophyta</taxon>
        <taxon>Tracheophyta</taxon>
        <taxon>Spermatophyta</taxon>
        <taxon>Magnoliopsida</taxon>
        <taxon>eudicotyledons</taxon>
        <taxon>Gunneridae</taxon>
        <taxon>Pentapetalae</taxon>
        <taxon>asterids</taxon>
        <taxon>lamiids</taxon>
        <taxon>Solanales</taxon>
        <taxon>Solanaceae</taxon>
        <taxon>Solanoideae</taxon>
        <taxon>Capsiceae</taxon>
        <taxon>Capsicum</taxon>
    </lineage>
</organism>
<dbReference type="Pfam" id="PF12579">
    <property type="entry name" value="DUF3755"/>
    <property type="match status" value="1"/>
</dbReference>
<gene>
    <name evidence="2" type="ORF">T459_18386</name>
</gene>
<dbReference type="SMR" id="A0A2G2ZEE6"/>
<feature type="region of interest" description="Disordered" evidence="1">
    <location>
        <begin position="1"/>
        <end position="25"/>
    </location>
</feature>
<dbReference type="PANTHER" id="PTHR14000">
    <property type="entry name" value="FINGER CCCH DOMAIN PROTEIN, PUTATIVE (DUF3755)-RELATED"/>
    <property type="match status" value="1"/>
</dbReference>
<accession>A0A2G2ZEE6</accession>
<dbReference type="AlphaFoldDB" id="A0A2G2ZEE6"/>
<reference evidence="2 3" key="2">
    <citation type="journal article" date="2017" name="Genome Biol.">
        <title>New reference genome sequences of hot pepper reveal the massive evolution of plant disease-resistance genes by retroduplication.</title>
        <authorList>
            <person name="Kim S."/>
            <person name="Park J."/>
            <person name="Yeom S.I."/>
            <person name="Kim Y.M."/>
            <person name="Seo E."/>
            <person name="Kim K.T."/>
            <person name="Kim M.S."/>
            <person name="Lee J.M."/>
            <person name="Cheong K."/>
            <person name="Shin H.S."/>
            <person name="Kim S.B."/>
            <person name="Han K."/>
            <person name="Lee J."/>
            <person name="Park M."/>
            <person name="Lee H.A."/>
            <person name="Lee H.Y."/>
            <person name="Lee Y."/>
            <person name="Oh S."/>
            <person name="Lee J.H."/>
            <person name="Choi E."/>
            <person name="Choi E."/>
            <person name="Lee S.E."/>
            <person name="Jeon J."/>
            <person name="Kim H."/>
            <person name="Choi G."/>
            <person name="Song H."/>
            <person name="Lee J."/>
            <person name="Lee S.C."/>
            <person name="Kwon J.K."/>
            <person name="Lee H.Y."/>
            <person name="Koo N."/>
            <person name="Hong Y."/>
            <person name="Kim R.W."/>
            <person name="Kang W.H."/>
            <person name="Huh J.H."/>
            <person name="Kang B.C."/>
            <person name="Yang T.J."/>
            <person name="Lee Y.H."/>
            <person name="Bennetzen J.L."/>
            <person name="Choi D."/>
        </authorList>
    </citation>
    <scope>NUCLEOTIDE SEQUENCE [LARGE SCALE GENOMIC DNA]</scope>
    <source>
        <strain evidence="3">cv. CM334</strain>
    </source>
</reference>
<reference evidence="2 3" key="1">
    <citation type="journal article" date="2014" name="Nat. Genet.">
        <title>Genome sequence of the hot pepper provides insights into the evolution of pungency in Capsicum species.</title>
        <authorList>
            <person name="Kim S."/>
            <person name="Park M."/>
            <person name="Yeom S.I."/>
            <person name="Kim Y.M."/>
            <person name="Lee J.M."/>
            <person name="Lee H.A."/>
            <person name="Seo E."/>
            <person name="Choi J."/>
            <person name="Cheong K."/>
            <person name="Kim K.T."/>
            <person name="Jung K."/>
            <person name="Lee G.W."/>
            <person name="Oh S.K."/>
            <person name="Bae C."/>
            <person name="Kim S.B."/>
            <person name="Lee H.Y."/>
            <person name="Kim S.Y."/>
            <person name="Kim M.S."/>
            <person name="Kang B.C."/>
            <person name="Jo Y.D."/>
            <person name="Yang H.B."/>
            <person name="Jeong H.J."/>
            <person name="Kang W.H."/>
            <person name="Kwon J.K."/>
            <person name="Shin C."/>
            <person name="Lim J.Y."/>
            <person name="Park J.H."/>
            <person name="Huh J.H."/>
            <person name="Kim J.S."/>
            <person name="Kim B.D."/>
            <person name="Cohen O."/>
            <person name="Paran I."/>
            <person name="Suh M.C."/>
            <person name="Lee S.B."/>
            <person name="Kim Y.K."/>
            <person name="Shin Y."/>
            <person name="Noh S.J."/>
            <person name="Park J."/>
            <person name="Seo Y.S."/>
            <person name="Kwon S.Y."/>
            <person name="Kim H.A."/>
            <person name="Park J.M."/>
            <person name="Kim H.J."/>
            <person name="Choi S.B."/>
            <person name="Bosland P.W."/>
            <person name="Reeves G."/>
            <person name="Jo S.H."/>
            <person name="Lee B.W."/>
            <person name="Cho H.T."/>
            <person name="Choi H.S."/>
            <person name="Lee M.S."/>
            <person name="Yu Y."/>
            <person name="Do Choi Y."/>
            <person name="Park B.S."/>
            <person name="van Deynze A."/>
            <person name="Ashrafi H."/>
            <person name="Hill T."/>
            <person name="Kim W.T."/>
            <person name="Pai H.S."/>
            <person name="Ahn H.K."/>
            <person name="Yeam I."/>
            <person name="Giovannoni J.J."/>
            <person name="Rose J.K."/>
            <person name="Sorensen I."/>
            <person name="Lee S.J."/>
            <person name="Kim R.W."/>
            <person name="Choi I.Y."/>
            <person name="Choi B.S."/>
            <person name="Lim J.S."/>
            <person name="Lee Y.H."/>
            <person name="Choi D."/>
        </authorList>
    </citation>
    <scope>NUCLEOTIDE SEQUENCE [LARGE SCALE GENOMIC DNA]</scope>
    <source>
        <strain evidence="3">cv. CM334</strain>
    </source>
</reference>
<dbReference type="OrthoDB" id="19768at2759"/>
<proteinExistence type="predicted"/>
<evidence type="ECO:0000256" key="1">
    <source>
        <dbReference type="SAM" id="MobiDB-lite"/>
    </source>
</evidence>
<dbReference type="EMBL" id="AYRZ02000006">
    <property type="protein sequence ID" value="PHT80334.1"/>
    <property type="molecule type" value="Genomic_DNA"/>
</dbReference>
<evidence type="ECO:0008006" key="4">
    <source>
        <dbReference type="Google" id="ProtNLM"/>
    </source>
</evidence>
<dbReference type="CDD" id="cd00167">
    <property type="entry name" value="SANT"/>
    <property type="match status" value="1"/>
</dbReference>
<dbReference type="InterPro" id="IPR001005">
    <property type="entry name" value="SANT/Myb"/>
</dbReference>